<feature type="compositionally biased region" description="Low complexity" evidence="1">
    <location>
        <begin position="241"/>
        <end position="261"/>
    </location>
</feature>
<dbReference type="AlphaFoldDB" id="A0A1X6PGQ9"/>
<dbReference type="Proteomes" id="UP000218209">
    <property type="component" value="Unassembled WGS sequence"/>
</dbReference>
<feature type="compositionally biased region" description="Polar residues" evidence="1">
    <location>
        <begin position="356"/>
        <end position="386"/>
    </location>
</feature>
<feature type="compositionally biased region" description="Low complexity" evidence="1">
    <location>
        <begin position="463"/>
        <end position="473"/>
    </location>
</feature>
<protein>
    <submittedName>
        <fullName evidence="2">Uncharacterized protein</fullName>
    </submittedName>
</protein>
<accession>A0A1X6PGQ9</accession>
<feature type="compositionally biased region" description="Low complexity" evidence="1">
    <location>
        <begin position="136"/>
        <end position="154"/>
    </location>
</feature>
<feature type="compositionally biased region" description="Pro residues" evidence="1">
    <location>
        <begin position="219"/>
        <end position="240"/>
    </location>
</feature>
<sequence>MEGKARTPVLGVLRGLRTASHIVPSPATLASLQAAPRRTGETISSRPLRPASFVPLGSPRPRNQTRLAPEELPAQLPPNHPTAVRAALAAATGMATPATTGKATSDSVSIWAALLARAAVAAAEKTTPSGTTGSVRAAARSAPPKSSTSKPAAPQLRASSTDYSFPTMPSTPPSAPPRGHPERSAASGTVARKPASPLPAPQSTGSLKSASPVGSRPLRPAPAAPPSTTPSAPPPAPPPLNWRALAAAGTTARRPAPRQTPATPPSPPEPPSPGAADDNGFVHEDASTPAGADSCPKVAAGDAPSALLVAAAAALGASTFDAAAAPSPSRATFSVAVATPSGGRLPAERSPPAAGVSSTESTRQSVQPSESPGKSKAATSLSNSSGLAAPLSARRLSRPPDGGTPCGGTSLVSPAASSARQPPLPPRRSPPSSDTSSTVSGKGTLEAVVVAAAPRERGKRTLTFASAASTAADPRGDGGAAAATDGAPPAVATRRLKRGQRAADLATAGLDVSDPAPAQVRKQAAAIETFAASSPPRKSSRRLADHLVSTADDSGGPSTHTRSSVELAFHAIPNSQTCTLRSELSVPVATGWLVKDMHSMESRRIDTDIVGGSAITLLWLLSSDLRATQCGAPSKPQPMTWNGRSGIWRHNYSVRMTCPTAKTTRIKPTRPSPRLVYH</sequence>
<feature type="compositionally biased region" description="Pro residues" evidence="1">
    <location>
        <begin position="262"/>
        <end position="273"/>
    </location>
</feature>
<feature type="non-terminal residue" evidence="2">
    <location>
        <position position="678"/>
    </location>
</feature>
<feature type="compositionally biased region" description="Pro residues" evidence="1">
    <location>
        <begin position="169"/>
        <end position="178"/>
    </location>
</feature>
<evidence type="ECO:0000313" key="3">
    <source>
        <dbReference type="Proteomes" id="UP000218209"/>
    </source>
</evidence>
<keyword evidence="3" id="KW-1185">Reference proteome</keyword>
<name>A0A1X6PGQ9_PORUM</name>
<evidence type="ECO:0000313" key="2">
    <source>
        <dbReference type="EMBL" id="OSX80047.1"/>
    </source>
</evidence>
<feature type="compositionally biased region" description="Low complexity" evidence="1">
    <location>
        <begin position="480"/>
        <end position="490"/>
    </location>
</feature>
<feature type="region of interest" description="Disordered" evidence="1">
    <location>
        <begin position="340"/>
        <end position="490"/>
    </location>
</feature>
<evidence type="ECO:0000256" key="1">
    <source>
        <dbReference type="SAM" id="MobiDB-lite"/>
    </source>
</evidence>
<gene>
    <name evidence="2" type="ORF">BU14_0060s0013</name>
</gene>
<reference evidence="2 3" key="1">
    <citation type="submission" date="2017-03" db="EMBL/GenBank/DDBJ databases">
        <title>WGS assembly of Porphyra umbilicalis.</title>
        <authorList>
            <person name="Brawley S.H."/>
            <person name="Blouin N.A."/>
            <person name="Ficko-Blean E."/>
            <person name="Wheeler G.L."/>
            <person name="Lohr M."/>
            <person name="Goodson H.V."/>
            <person name="Jenkins J.W."/>
            <person name="Blaby-Haas C.E."/>
            <person name="Helliwell K.E."/>
            <person name="Chan C."/>
            <person name="Marriage T."/>
            <person name="Bhattacharya D."/>
            <person name="Klein A.S."/>
            <person name="Badis Y."/>
            <person name="Brodie J."/>
            <person name="Cao Y."/>
            <person name="Collen J."/>
            <person name="Dittami S.M."/>
            <person name="Gachon C.M."/>
            <person name="Green B.R."/>
            <person name="Karpowicz S."/>
            <person name="Kim J.W."/>
            <person name="Kudahl U."/>
            <person name="Lin S."/>
            <person name="Michel G."/>
            <person name="Mittag M."/>
            <person name="Olson B.J."/>
            <person name="Pangilinan J."/>
            <person name="Peng Y."/>
            <person name="Qiu H."/>
            <person name="Shu S."/>
            <person name="Singer J.T."/>
            <person name="Smith A.G."/>
            <person name="Sprecher B.N."/>
            <person name="Wagner V."/>
            <person name="Wang W."/>
            <person name="Wang Z.-Y."/>
            <person name="Yan J."/>
            <person name="Yarish C."/>
            <person name="Zoeuner-Riek S."/>
            <person name="Zhuang Y."/>
            <person name="Zou Y."/>
            <person name="Lindquist E.A."/>
            <person name="Grimwood J."/>
            <person name="Barry K."/>
            <person name="Rokhsar D.S."/>
            <person name="Schmutz J."/>
            <person name="Stiller J.W."/>
            <person name="Grossman A.R."/>
            <person name="Prochnik S.E."/>
        </authorList>
    </citation>
    <scope>NUCLEOTIDE SEQUENCE [LARGE SCALE GENOMIC DNA]</scope>
    <source>
        <strain evidence="2">4086291</strain>
    </source>
</reference>
<organism evidence="2 3">
    <name type="scientific">Porphyra umbilicalis</name>
    <name type="common">Purple laver</name>
    <name type="synonym">Red alga</name>
    <dbReference type="NCBI Taxonomy" id="2786"/>
    <lineage>
        <taxon>Eukaryota</taxon>
        <taxon>Rhodophyta</taxon>
        <taxon>Bangiophyceae</taxon>
        <taxon>Bangiales</taxon>
        <taxon>Bangiaceae</taxon>
        <taxon>Porphyra</taxon>
    </lineage>
</organism>
<feature type="region of interest" description="Disordered" evidence="1">
    <location>
        <begin position="34"/>
        <end position="65"/>
    </location>
</feature>
<proteinExistence type="predicted"/>
<dbReference type="PRINTS" id="PR01217">
    <property type="entry name" value="PRICHEXTENSN"/>
</dbReference>
<dbReference type="EMBL" id="KV918781">
    <property type="protein sequence ID" value="OSX80047.1"/>
    <property type="molecule type" value="Genomic_DNA"/>
</dbReference>
<feature type="region of interest" description="Disordered" evidence="1">
    <location>
        <begin position="123"/>
        <end position="299"/>
    </location>
</feature>